<feature type="signal peptide" evidence="1">
    <location>
        <begin position="1"/>
        <end position="22"/>
    </location>
</feature>
<evidence type="ECO:0000256" key="1">
    <source>
        <dbReference type="SAM" id="SignalP"/>
    </source>
</evidence>
<evidence type="ECO:0008006" key="4">
    <source>
        <dbReference type="Google" id="ProtNLM"/>
    </source>
</evidence>
<keyword evidence="1" id="KW-0732">Signal</keyword>
<name>A0A3S4CV61_9HYPH</name>
<feature type="chain" id="PRO_5018591642" description="DUF945 domain-containing protein" evidence="1">
    <location>
        <begin position="23"/>
        <end position="392"/>
    </location>
</feature>
<accession>A0A3S4CV61</accession>
<dbReference type="AlphaFoldDB" id="A0A3S4CV61"/>
<keyword evidence="3" id="KW-1185">Reference proteome</keyword>
<reference evidence="2 3" key="1">
    <citation type="submission" date="2018-12" db="EMBL/GenBank/DDBJ databases">
        <authorList>
            <person name="Criscuolo A."/>
        </authorList>
    </citation>
    <scope>NUCLEOTIDE SEQUENCE [LARGE SCALE GENOMIC DNA]</scope>
    <source>
        <strain evidence="2">ACIP1116281</strain>
    </source>
</reference>
<protein>
    <recommendedName>
        <fullName evidence="4">DUF945 domain-containing protein</fullName>
    </recommendedName>
</protein>
<dbReference type="EMBL" id="UZWD01000053">
    <property type="protein sequence ID" value="VDS06569.1"/>
    <property type="molecule type" value="Genomic_DNA"/>
</dbReference>
<evidence type="ECO:0000313" key="2">
    <source>
        <dbReference type="EMBL" id="VDS06569.1"/>
    </source>
</evidence>
<organism evidence="2 3">
    <name type="scientific">Devosia equisanguinis</name>
    <dbReference type="NCBI Taxonomy" id="2490941"/>
    <lineage>
        <taxon>Bacteria</taxon>
        <taxon>Pseudomonadati</taxon>
        <taxon>Pseudomonadota</taxon>
        <taxon>Alphaproteobacteria</taxon>
        <taxon>Hyphomicrobiales</taxon>
        <taxon>Devosiaceae</taxon>
        <taxon>Devosia</taxon>
    </lineage>
</organism>
<gene>
    <name evidence="2" type="ORF">DEVEQU_03733</name>
</gene>
<sequence length="392" mass="40950">MNMRNLLISIAATALLAVPVQAAPIDDFFARANQYLAELDGSLSYAIGPGYDANTTGLQPLVLTSPDGTAVTLGEKAYVSSVTTLPGDLLYAQGLHISNFDRTQDGTRVRIGGLIADVLLPPLGMTDPMLLAQGISGLSLFDFTLESSGVTVSFDSASYFLNVLPERGSADPSTYEASVALEGFLVTEALLEQVDAPQVLAPLIGRKVDLDIRFNWRRDAGAIDPFSVEIGSPDFGDLAFSVGLNGITQELLAALVEMGQQRATGSDGAALQAKLIPLFSQVTVSALFSGLFNEGGAAILLEQMAQETGQSSTKTIQSASTGLRDMLLANGLDTLALPAGDALSAALSDGGGVIISGYPATPPSVLELIALQTPKAIAERLELQAKYDEPSR</sequence>
<dbReference type="Proteomes" id="UP000268844">
    <property type="component" value="Unassembled WGS sequence"/>
</dbReference>
<evidence type="ECO:0000313" key="3">
    <source>
        <dbReference type="Proteomes" id="UP000268844"/>
    </source>
</evidence>
<proteinExistence type="predicted"/>
<dbReference type="RefSeq" id="WP_126152084.1">
    <property type="nucleotide sequence ID" value="NZ_JBHTMH010000001.1"/>
</dbReference>